<feature type="transmembrane region" description="Helical" evidence="7">
    <location>
        <begin position="128"/>
        <end position="147"/>
    </location>
</feature>
<keyword evidence="3" id="KW-1003">Cell membrane</keyword>
<evidence type="ECO:0000256" key="8">
    <source>
        <dbReference type="SAM" id="MobiDB-lite"/>
    </source>
</evidence>
<feature type="transmembrane region" description="Helical" evidence="7">
    <location>
        <begin position="244"/>
        <end position="266"/>
    </location>
</feature>
<dbReference type="Proteomes" id="UP001501570">
    <property type="component" value="Unassembled WGS sequence"/>
</dbReference>
<evidence type="ECO:0000256" key="5">
    <source>
        <dbReference type="ARBA" id="ARBA00022989"/>
    </source>
</evidence>
<keyword evidence="11" id="KW-1185">Reference proteome</keyword>
<comment type="caution">
    <text evidence="10">The sequence shown here is derived from an EMBL/GenBank/DDBJ whole genome shotgun (WGS) entry which is preliminary data.</text>
</comment>
<dbReference type="RefSeq" id="WP_345632596.1">
    <property type="nucleotide sequence ID" value="NZ_BAABJQ010000014.1"/>
</dbReference>
<name>A0ABP9S3C7_9ACTN</name>
<feature type="region of interest" description="Disordered" evidence="8">
    <location>
        <begin position="1"/>
        <end position="23"/>
    </location>
</feature>
<keyword evidence="5 7" id="KW-1133">Transmembrane helix</keyword>
<accession>A0ABP9S3C7</accession>
<evidence type="ECO:0000256" key="7">
    <source>
        <dbReference type="RuleBase" id="RU363032"/>
    </source>
</evidence>
<feature type="transmembrane region" description="Helical" evidence="7">
    <location>
        <begin position="92"/>
        <end position="121"/>
    </location>
</feature>
<dbReference type="PANTHER" id="PTHR43227:SF8">
    <property type="entry name" value="DIACETYLCHITOBIOSE UPTAKE SYSTEM PERMEASE PROTEIN DASB"/>
    <property type="match status" value="1"/>
</dbReference>
<evidence type="ECO:0000256" key="3">
    <source>
        <dbReference type="ARBA" id="ARBA00022475"/>
    </source>
</evidence>
<keyword evidence="2 7" id="KW-0813">Transport</keyword>
<dbReference type="Gene3D" id="1.10.3720.10">
    <property type="entry name" value="MetI-like"/>
    <property type="match status" value="1"/>
</dbReference>
<evidence type="ECO:0000259" key="9">
    <source>
        <dbReference type="PROSITE" id="PS50928"/>
    </source>
</evidence>
<keyword evidence="6 7" id="KW-0472">Membrane</keyword>
<proteinExistence type="inferred from homology"/>
<sequence length="324" mass="35668">MYAVEPSTRQPVDPGPQIPVPALGGRRRRQRLAAPYLLALPTVIVLAALLAYPVIKMIMLSFQHVTQRDLFTGESPAWIGFGNYAAVLADGFFWTVVLRTIVVAVVCVVLSVVVGLAVALLMRRVAGWVRILMTVAMMLVWSMPQLVSTQVFGWLVDSDWGVLNWALDKIPGVDYTNHSWWINPVQGWSVIIALVVWGAIPFIAISLYAGLSQVPRELIEAAVVDGAGPAAVFRGVTFPILRPLVGIVTTLSAIWDMGIFTQIYVIRGSKPELDYYNLAIYAYQEAFTKSHYSPGAAISILTVILMLGVMAFYVRQMFRIGDAD</sequence>
<feature type="transmembrane region" description="Helical" evidence="7">
    <location>
        <begin position="188"/>
        <end position="211"/>
    </location>
</feature>
<protein>
    <submittedName>
        <fullName evidence="10">Sugar ABC transporter permease</fullName>
    </submittedName>
</protein>
<dbReference type="CDD" id="cd06261">
    <property type="entry name" value="TM_PBP2"/>
    <property type="match status" value="1"/>
</dbReference>
<dbReference type="PROSITE" id="PS50928">
    <property type="entry name" value="ABC_TM1"/>
    <property type="match status" value="1"/>
</dbReference>
<dbReference type="PANTHER" id="PTHR43227">
    <property type="entry name" value="BLL4140 PROTEIN"/>
    <property type="match status" value="1"/>
</dbReference>
<reference evidence="11" key="1">
    <citation type="journal article" date="2019" name="Int. J. Syst. Evol. Microbiol.">
        <title>The Global Catalogue of Microorganisms (GCM) 10K type strain sequencing project: providing services to taxonomists for standard genome sequencing and annotation.</title>
        <authorList>
            <consortium name="The Broad Institute Genomics Platform"/>
            <consortium name="The Broad Institute Genome Sequencing Center for Infectious Disease"/>
            <person name="Wu L."/>
            <person name="Ma J."/>
        </authorList>
    </citation>
    <scope>NUCLEOTIDE SEQUENCE [LARGE SCALE GENOMIC DNA]</scope>
    <source>
        <strain evidence="11">JCM 18304</strain>
    </source>
</reference>
<gene>
    <name evidence="10" type="ORF">GCM10023322_45300</name>
</gene>
<dbReference type="InterPro" id="IPR050809">
    <property type="entry name" value="UgpAE/MalFG_permease"/>
</dbReference>
<evidence type="ECO:0000256" key="1">
    <source>
        <dbReference type="ARBA" id="ARBA00004651"/>
    </source>
</evidence>
<evidence type="ECO:0000313" key="11">
    <source>
        <dbReference type="Proteomes" id="UP001501570"/>
    </source>
</evidence>
<evidence type="ECO:0000256" key="4">
    <source>
        <dbReference type="ARBA" id="ARBA00022692"/>
    </source>
</evidence>
<evidence type="ECO:0000256" key="6">
    <source>
        <dbReference type="ARBA" id="ARBA00023136"/>
    </source>
</evidence>
<feature type="domain" description="ABC transmembrane type-1" evidence="9">
    <location>
        <begin position="97"/>
        <end position="313"/>
    </location>
</feature>
<evidence type="ECO:0000313" key="10">
    <source>
        <dbReference type="EMBL" id="GAA5190358.1"/>
    </source>
</evidence>
<organism evidence="10 11">
    <name type="scientific">Rugosimonospora acidiphila</name>
    <dbReference type="NCBI Taxonomy" id="556531"/>
    <lineage>
        <taxon>Bacteria</taxon>
        <taxon>Bacillati</taxon>
        <taxon>Actinomycetota</taxon>
        <taxon>Actinomycetes</taxon>
        <taxon>Micromonosporales</taxon>
        <taxon>Micromonosporaceae</taxon>
        <taxon>Rugosimonospora</taxon>
    </lineage>
</organism>
<feature type="transmembrane region" description="Helical" evidence="7">
    <location>
        <begin position="296"/>
        <end position="314"/>
    </location>
</feature>
<evidence type="ECO:0000256" key="2">
    <source>
        <dbReference type="ARBA" id="ARBA00022448"/>
    </source>
</evidence>
<dbReference type="EMBL" id="BAABJQ010000014">
    <property type="protein sequence ID" value="GAA5190358.1"/>
    <property type="molecule type" value="Genomic_DNA"/>
</dbReference>
<dbReference type="InterPro" id="IPR035906">
    <property type="entry name" value="MetI-like_sf"/>
</dbReference>
<dbReference type="InterPro" id="IPR000515">
    <property type="entry name" value="MetI-like"/>
</dbReference>
<comment type="subcellular location">
    <subcellularLocation>
        <location evidence="1 7">Cell membrane</location>
        <topology evidence="1 7">Multi-pass membrane protein</topology>
    </subcellularLocation>
</comment>
<feature type="transmembrane region" description="Helical" evidence="7">
    <location>
        <begin position="36"/>
        <end position="55"/>
    </location>
</feature>
<comment type="similarity">
    <text evidence="7">Belongs to the binding-protein-dependent transport system permease family.</text>
</comment>
<dbReference type="Pfam" id="PF00528">
    <property type="entry name" value="BPD_transp_1"/>
    <property type="match status" value="1"/>
</dbReference>
<keyword evidence="4 7" id="KW-0812">Transmembrane</keyword>
<dbReference type="SUPFAM" id="SSF161098">
    <property type="entry name" value="MetI-like"/>
    <property type="match status" value="1"/>
</dbReference>